<evidence type="ECO:0000256" key="1">
    <source>
        <dbReference type="SAM" id="MobiDB-lite"/>
    </source>
</evidence>
<dbReference type="Proteomes" id="UP000762676">
    <property type="component" value="Unassembled WGS sequence"/>
</dbReference>
<dbReference type="AlphaFoldDB" id="A0AAV4FXN4"/>
<dbReference type="EMBL" id="BMAT01011694">
    <property type="protein sequence ID" value="GFR77490.1"/>
    <property type="molecule type" value="Genomic_DNA"/>
</dbReference>
<accession>A0AAV4FXN4</accession>
<feature type="region of interest" description="Disordered" evidence="1">
    <location>
        <begin position="20"/>
        <end position="48"/>
    </location>
</feature>
<keyword evidence="3" id="KW-1185">Reference proteome</keyword>
<feature type="compositionally biased region" description="Basic and acidic residues" evidence="1">
    <location>
        <begin position="20"/>
        <end position="42"/>
    </location>
</feature>
<evidence type="ECO:0000313" key="3">
    <source>
        <dbReference type="Proteomes" id="UP000762676"/>
    </source>
</evidence>
<evidence type="ECO:0000313" key="2">
    <source>
        <dbReference type="EMBL" id="GFR77490.1"/>
    </source>
</evidence>
<name>A0AAV4FXN4_9GAST</name>
<proteinExistence type="predicted"/>
<reference evidence="2 3" key="1">
    <citation type="journal article" date="2021" name="Elife">
        <title>Chloroplast acquisition without the gene transfer in kleptoplastic sea slugs, Plakobranchus ocellatus.</title>
        <authorList>
            <person name="Maeda T."/>
            <person name="Takahashi S."/>
            <person name="Yoshida T."/>
            <person name="Shimamura S."/>
            <person name="Takaki Y."/>
            <person name="Nagai Y."/>
            <person name="Toyoda A."/>
            <person name="Suzuki Y."/>
            <person name="Arimoto A."/>
            <person name="Ishii H."/>
            <person name="Satoh N."/>
            <person name="Nishiyama T."/>
            <person name="Hasebe M."/>
            <person name="Maruyama T."/>
            <person name="Minagawa J."/>
            <person name="Obokata J."/>
            <person name="Shigenobu S."/>
        </authorList>
    </citation>
    <scope>NUCLEOTIDE SEQUENCE [LARGE SCALE GENOMIC DNA]</scope>
</reference>
<sequence length="84" mass="9488">MAKPKYFPLPGMFAELREAGFDLETKSDTKQRPGEDTDADKRKGIRKRTLMPLKTEGGKPKYFPLPGMFAELREGADFSTAEFT</sequence>
<organism evidence="2 3">
    <name type="scientific">Elysia marginata</name>
    <dbReference type="NCBI Taxonomy" id="1093978"/>
    <lineage>
        <taxon>Eukaryota</taxon>
        <taxon>Metazoa</taxon>
        <taxon>Spiralia</taxon>
        <taxon>Lophotrochozoa</taxon>
        <taxon>Mollusca</taxon>
        <taxon>Gastropoda</taxon>
        <taxon>Heterobranchia</taxon>
        <taxon>Euthyneura</taxon>
        <taxon>Panpulmonata</taxon>
        <taxon>Sacoglossa</taxon>
        <taxon>Placobranchoidea</taxon>
        <taxon>Plakobranchidae</taxon>
        <taxon>Elysia</taxon>
    </lineage>
</organism>
<comment type="caution">
    <text evidence="2">The sequence shown here is derived from an EMBL/GenBank/DDBJ whole genome shotgun (WGS) entry which is preliminary data.</text>
</comment>
<gene>
    <name evidence="2" type="ORF">ElyMa_005826300</name>
</gene>
<protein>
    <submittedName>
        <fullName evidence="2">Uncharacterized protein</fullName>
    </submittedName>
</protein>